<organism evidence="1 2">
    <name type="scientific">Novipirellula aureliae</name>
    <dbReference type="NCBI Taxonomy" id="2527966"/>
    <lineage>
        <taxon>Bacteria</taxon>
        <taxon>Pseudomonadati</taxon>
        <taxon>Planctomycetota</taxon>
        <taxon>Planctomycetia</taxon>
        <taxon>Pirellulales</taxon>
        <taxon>Pirellulaceae</taxon>
        <taxon>Novipirellula</taxon>
    </lineage>
</organism>
<dbReference type="Gene3D" id="6.10.10.120">
    <property type="entry name" value="Antitoxin ParD1-like"/>
    <property type="match status" value="1"/>
</dbReference>
<sequence>MSIQLPPSEQSAAEQLVALGKFASVEEVVVEGVRRLVSSEQLREQVQAGIEQANQGDLVDHDTLFAKLRDLATASNADAE</sequence>
<evidence type="ECO:0000313" key="1">
    <source>
        <dbReference type="EMBL" id="TWU45694.1"/>
    </source>
</evidence>
<comment type="caution">
    <text evidence="1">The sequence shown here is derived from an EMBL/GenBank/DDBJ whole genome shotgun (WGS) entry which is preliminary data.</text>
</comment>
<keyword evidence="2" id="KW-1185">Reference proteome</keyword>
<dbReference type="Proteomes" id="UP000315471">
    <property type="component" value="Unassembled WGS sequence"/>
</dbReference>
<accession>A0A5C6EB23</accession>
<evidence type="ECO:0000313" key="2">
    <source>
        <dbReference type="Proteomes" id="UP000315471"/>
    </source>
</evidence>
<dbReference type="AlphaFoldDB" id="A0A5C6EB23"/>
<dbReference type="OrthoDB" id="288807at2"/>
<name>A0A5C6EB23_9BACT</name>
<evidence type="ECO:0008006" key="3">
    <source>
        <dbReference type="Google" id="ProtNLM"/>
    </source>
</evidence>
<protein>
    <recommendedName>
        <fullName evidence="3">Antitoxin ParD4</fullName>
    </recommendedName>
</protein>
<gene>
    <name evidence="1" type="ORF">Q31b_08700</name>
</gene>
<proteinExistence type="predicted"/>
<dbReference type="EMBL" id="SJPY01000001">
    <property type="protein sequence ID" value="TWU45694.1"/>
    <property type="molecule type" value="Genomic_DNA"/>
</dbReference>
<reference evidence="1 2" key="1">
    <citation type="submission" date="2019-02" db="EMBL/GenBank/DDBJ databases">
        <title>Deep-cultivation of Planctomycetes and their phenomic and genomic characterization uncovers novel biology.</title>
        <authorList>
            <person name="Wiegand S."/>
            <person name="Jogler M."/>
            <person name="Boedeker C."/>
            <person name="Pinto D."/>
            <person name="Vollmers J."/>
            <person name="Rivas-Marin E."/>
            <person name="Kohn T."/>
            <person name="Peeters S.H."/>
            <person name="Heuer A."/>
            <person name="Rast P."/>
            <person name="Oberbeckmann S."/>
            <person name="Bunk B."/>
            <person name="Jeske O."/>
            <person name="Meyerdierks A."/>
            <person name="Storesund J.E."/>
            <person name="Kallscheuer N."/>
            <person name="Luecker S."/>
            <person name="Lage O.M."/>
            <person name="Pohl T."/>
            <person name="Merkel B.J."/>
            <person name="Hornburger P."/>
            <person name="Mueller R.-W."/>
            <person name="Bruemmer F."/>
            <person name="Labrenz M."/>
            <person name="Spormann A.M."/>
            <person name="Op Den Camp H."/>
            <person name="Overmann J."/>
            <person name="Amann R."/>
            <person name="Jetten M.S.M."/>
            <person name="Mascher T."/>
            <person name="Medema M.H."/>
            <person name="Devos D.P."/>
            <person name="Kaster A.-K."/>
            <person name="Ovreas L."/>
            <person name="Rohde M."/>
            <person name="Galperin M.Y."/>
            <person name="Jogler C."/>
        </authorList>
    </citation>
    <scope>NUCLEOTIDE SEQUENCE [LARGE SCALE GENOMIC DNA]</scope>
    <source>
        <strain evidence="1 2">Q31b</strain>
    </source>
</reference>
<dbReference type="InterPro" id="IPR038296">
    <property type="entry name" value="ParD_sf"/>
</dbReference>
<dbReference type="RefSeq" id="WP_146598351.1">
    <property type="nucleotide sequence ID" value="NZ_SJPY01000001.1"/>
</dbReference>